<sequence>MPFYQMLCIAAHYGQYRHLKELVTVTAKHVMDQGGVVRTLDSWGTLSLPQRMHAHGHSHTIGDYWTMNFDASPETLRSLTNLMRRDARVVRCTTLKLGERVEDIVQPRSITVTR</sequence>
<keyword evidence="2" id="KW-1185">Reference proteome</keyword>
<dbReference type="EMBL" id="JANHOG010000578">
    <property type="protein sequence ID" value="KAJ3553102.1"/>
    <property type="molecule type" value="Genomic_DNA"/>
</dbReference>
<evidence type="ECO:0000313" key="2">
    <source>
        <dbReference type="Proteomes" id="UP001148662"/>
    </source>
</evidence>
<accession>A0ACC1T4I5</accession>
<protein>
    <submittedName>
        <fullName evidence="1">Uncharacterized protein</fullName>
    </submittedName>
</protein>
<name>A0ACC1T4I5_9APHY</name>
<organism evidence="1 2">
    <name type="scientific">Phlebia brevispora</name>
    <dbReference type="NCBI Taxonomy" id="194682"/>
    <lineage>
        <taxon>Eukaryota</taxon>
        <taxon>Fungi</taxon>
        <taxon>Dikarya</taxon>
        <taxon>Basidiomycota</taxon>
        <taxon>Agaricomycotina</taxon>
        <taxon>Agaricomycetes</taxon>
        <taxon>Polyporales</taxon>
        <taxon>Meruliaceae</taxon>
        <taxon>Phlebia</taxon>
    </lineage>
</organism>
<gene>
    <name evidence="1" type="ORF">NM688_g3797</name>
</gene>
<comment type="caution">
    <text evidence="1">The sequence shown here is derived from an EMBL/GenBank/DDBJ whole genome shotgun (WGS) entry which is preliminary data.</text>
</comment>
<reference evidence="1" key="1">
    <citation type="submission" date="2022-07" db="EMBL/GenBank/DDBJ databases">
        <title>Genome Sequence of Phlebia brevispora.</title>
        <authorList>
            <person name="Buettner E."/>
        </authorList>
    </citation>
    <scope>NUCLEOTIDE SEQUENCE</scope>
    <source>
        <strain evidence="1">MPL23</strain>
    </source>
</reference>
<dbReference type="Proteomes" id="UP001148662">
    <property type="component" value="Unassembled WGS sequence"/>
</dbReference>
<evidence type="ECO:0000313" key="1">
    <source>
        <dbReference type="EMBL" id="KAJ3553102.1"/>
    </source>
</evidence>
<proteinExistence type="predicted"/>